<reference evidence="2 3" key="1">
    <citation type="submission" date="2021-04" db="EMBL/GenBank/DDBJ databases">
        <title>Nocardia tengchongensis.</title>
        <authorList>
            <person name="Zhuang k."/>
            <person name="Ran Y."/>
            <person name="Li W."/>
        </authorList>
    </citation>
    <scope>NUCLEOTIDE SEQUENCE [LARGE SCALE GENOMIC DNA]</scope>
    <source>
        <strain evidence="2 3">CFH S0057</strain>
    </source>
</reference>
<dbReference type="InterPro" id="IPR016181">
    <property type="entry name" value="Acyl_CoA_acyltransferase"/>
</dbReference>
<feature type="domain" description="N-acetyltransferase" evidence="1">
    <location>
        <begin position="117"/>
        <end position="256"/>
    </location>
</feature>
<dbReference type="Pfam" id="PF00583">
    <property type="entry name" value="Acetyltransf_1"/>
    <property type="match status" value="1"/>
</dbReference>
<dbReference type="Proteomes" id="UP000683310">
    <property type="component" value="Chromosome"/>
</dbReference>
<dbReference type="InterPro" id="IPR000182">
    <property type="entry name" value="GNAT_dom"/>
</dbReference>
<dbReference type="EMBL" id="CP074371">
    <property type="protein sequence ID" value="QVI18953.1"/>
    <property type="molecule type" value="Genomic_DNA"/>
</dbReference>
<organism evidence="2 3">
    <name type="scientific">Nocardia tengchongensis</name>
    <dbReference type="NCBI Taxonomy" id="2055889"/>
    <lineage>
        <taxon>Bacteria</taxon>
        <taxon>Bacillati</taxon>
        <taxon>Actinomycetota</taxon>
        <taxon>Actinomycetes</taxon>
        <taxon>Mycobacteriales</taxon>
        <taxon>Nocardiaceae</taxon>
        <taxon>Nocardia</taxon>
    </lineage>
</organism>
<evidence type="ECO:0000313" key="2">
    <source>
        <dbReference type="EMBL" id="QVI18953.1"/>
    </source>
</evidence>
<dbReference type="CDD" id="cd04301">
    <property type="entry name" value="NAT_SF"/>
    <property type="match status" value="1"/>
</dbReference>
<dbReference type="EC" id="2.3.1.-" evidence="2"/>
<dbReference type="PROSITE" id="PS51186">
    <property type="entry name" value="GNAT"/>
    <property type="match status" value="1"/>
</dbReference>
<sequence>MNTNSVDISRVESTRWEAVENDLVVGHGEVSQRPDGRLFVSIDAWHDQVFDQIAAAMLATLRRPLHTVVDEADGGLLSCWGRAGFVTRRRESEYLVSTDPGATGLGAVTPPPDITVVPAGSAEEGPLRLVDRVIRDEVESTIGWQEMPAEILRGPGGDTVMNPSLYVAAAQADRYVGLLRVAQVTRLPRLGLIAVRADQRRRGIGRAMLAQSLGALHGRGIPTATAEVNESNAAAMALFESIGARRVAGNLELVLR</sequence>
<keyword evidence="3" id="KW-1185">Reference proteome</keyword>
<evidence type="ECO:0000259" key="1">
    <source>
        <dbReference type="PROSITE" id="PS51186"/>
    </source>
</evidence>
<proteinExistence type="predicted"/>
<accession>A0ABX8CJB9</accession>
<dbReference type="Gene3D" id="3.40.630.30">
    <property type="match status" value="1"/>
</dbReference>
<keyword evidence="2" id="KW-0808">Transferase</keyword>
<dbReference type="SUPFAM" id="SSF55729">
    <property type="entry name" value="Acyl-CoA N-acyltransferases (Nat)"/>
    <property type="match status" value="1"/>
</dbReference>
<dbReference type="GO" id="GO:0016746">
    <property type="term" value="F:acyltransferase activity"/>
    <property type="evidence" value="ECO:0007669"/>
    <property type="project" value="UniProtKB-KW"/>
</dbReference>
<protein>
    <submittedName>
        <fullName evidence="2">GNAT family N-acetyltransferase</fullName>
        <ecNumber evidence="2">2.3.1.-</ecNumber>
    </submittedName>
</protein>
<name>A0ABX8CJB9_9NOCA</name>
<keyword evidence="2" id="KW-0012">Acyltransferase</keyword>
<evidence type="ECO:0000313" key="3">
    <source>
        <dbReference type="Proteomes" id="UP000683310"/>
    </source>
</evidence>
<gene>
    <name evidence="2" type="ORF">KHQ06_20920</name>
</gene>